<dbReference type="GO" id="GO:0051287">
    <property type="term" value="F:NAD binding"/>
    <property type="evidence" value="ECO:0007669"/>
    <property type="project" value="InterPro"/>
</dbReference>
<dbReference type="PANTHER" id="PTHR42938">
    <property type="entry name" value="FORMATE DEHYDROGENASE 1"/>
    <property type="match status" value="1"/>
</dbReference>
<sequence length="379" mass="41156">MRIVADENIPLLNAFFADQGEISVYPGREIRREHLMQADALLVRSVTKVDPALLAGTPVRFVGTCTIGTDHLDLPGLQAAGVHVSSAPGCNARGVVEYVLSCLLTLSERTGKAWRSQRVGIIGVGEVGGCLARTLQALGVDCLLCDPPRAERGEGGFVSLDEVLAQADVISCHVPLQQNGPHATRHLLNAERLANLAQGTWLINSSRGPVVDNQALAALLPQRPDLQVALDVWEQEPQVDLALARLCALATPHVAGYSLDGKLRGTEQIYHAFCAHFKLPATLSLTELAPTSGLANLSVDEQTPADWALARALRWVYDVRDDDARFRAAMLSLQEDQIAKVFDQLRKHYPLRRECSHLQLGWSNNQALHADWLAAGFSG</sequence>
<accession>A0A0F9VFQ5</accession>
<keyword evidence="4" id="KW-0664">Pyridoxine biosynthesis</keyword>
<dbReference type="CDD" id="cd12158">
    <property type="entry name" value="ErythrP_dh"/>
    <property type="match status" value="1"/>
</dbReference>
<dbReference type="InterPro" id="IPR024531">
    <property type="entry name" value="Erythronate-4-P_DHase_dimer"/>
</dbReference>
<dbReference type="Pfam" id="PF11890">
    <property type="entry name" value="DUF3410"/>
    <property type="match status" value="1"/>
</dbReference>
<dbReference type="SUPFAM" id="SSF51735">
    <property type="entry name" value="NAD(P)-binding Rossmann-fold domains"/>
    <property type="match status" value="1"/>
</dbReference>
<comment type="caution">
    <text evidence="8">The sequence shown here is derived from an EMBL/GenBank/DDBJ whole genome shotgun (WGS) entry which is preliminary data.</text>
</comment>
<dbReference type="GO" id="GO:0033711">
    <property type="term" value="F:4-phosphoerythronate dehydrogenase activity"/>
    <property type="evidence" value="ECO:0007669"/>
    <property type="project" value="InterPro"/>
</dbReference>
<dbReference type="Pfam" id="PF02826">
    <property type="entry name" value="2-Hacid_dh_C"/>
    <property type="match status" value="1"/>
</dbReference>
<dbReference type="Gene3D" id="3.40.50.720">
    <property type="entry name" value="NAD(P)-binding Rossmann-like Domain"/>
    <property type="match status" value="2"/>
</dbReference>
<evidence type="ECO:0000256" key="3">
    <source>
        <dbReference type="ARBA" id="ARBA00023027"/>
    </source>
</evidence>
<dbReference type="GO" id="GO:0046983">
    <property type="term" value="F:protein dimerization activity"/>
    <property type="evidence" value="ECO:0007669"/>
    <property type="project" value="InterPro"/>
</dbReference>
<evidence type="ECO:0000313" key="8">
    <source>
        <dbReference type="EMBL" id="KKO03961.1"/>
    </source>
</evidence>
<dbReference type="EMBL" id="LAZR01000024">
    <property type="protein sequence ID" value="KKO03961.1"/>
    <property type="molecule type" value="Genomic_DNA"/>
</dbReference>
<dbReference type="InterPro" id="IPR038251">
    <property type="entry name" value="PdxB_dimer_sf"/>
</dbReference>
<organism evidence="8">
    <name type="scientific">marine sediment metagenome</name>
    <dbReference type="NCBI Taxonomy" id="412755"/>
    <lineage>
        <taxon>unclassified sequences</taxon>
        <taxon>metagenomes</taxon>
        <taxon>ecological metagenomes</taxon>
    </lineage>
</organism>
<feature type="domain" description="D-isomer specific 2-hydroxyacid dehydrogenase NAD-binding" evidence="6">
    <location>
        <begin position="109"/>
        <end position="255"/>
    </location>
</feature>
<proteinExistence type="inferred from homology"/>
<dbReference type="HAMAP" id="MF_01825">
    <property type="entry name" value="PdxB"/>
    <property type="match status" value="1"/>
</dbReference>
<keyword evidence="1" id="KW-0963">Cytoplasm</keyword>
<dbReference type="InterPro" id="IPR006139">
    <property type="entry name" value="D-isomer_2_OHA_DH_cat_dom"/>
</dbReference>
<evidence type="ECO:0008006" key="9">
    <source>
        <dbReference type="Google" id="ProtNLM"/>
    </source>
</evidence>
<dbReference type="InterPro" id="IPR006140">
    <property type="entry name" value="D-isomer_DH_NAD-bd"/>
</dbReference>
<dbReference type="NCBIfam" id="NF001309">
    <property type="entry name" value="PRK00257.1"/>
    <property type="match status" value="1"/>
</dbReference>
<dbReference type="InterPro" id="IPR036291">
    <property type="entry name" value="NAD(P)-bd_dom_sf"/>
</dbReference>
<evidence type="ECO:0000256" key="1">
    <source>
        <dbReference type="ARBA" id="ARBA00022490"/>
    </source>
</evidence>
<dbReference type="PROSITE" id="PS00671">
    <property type="entry name" value="D_2_HYDROXYACID_DH_3"/>
    <property type="match status" value="1"/>
</dbReference>
<dbReference type="GO" id="GO:0036001">
    <property type="term" value="P:'de novo' pyridoxal 5'-phosphate biosynthetic process"/>
    <property type="evidence" value="ECO:0007669"/>
    <property type="project" value="TreeGrafter"/>
</dbReference>
<evidence type="ECO:0000259" key="5">
    <source>
        <dbReference type="Pfam" id="PF00389"/>
    </source>
</evidence>
<evidence type="ECO:0000256" key="2">
    <source>
        <dbReference type="ARBA" id="ARBA00023002"/>
    </source>
</evidence>
<evidence type="ECO:0000256" key="4">
    <source>
        <dbReference type="ARBA" id="ARBA00023096"/>
    </source>
</evidence>
<dbReference type="PANTHER" id="PTHR42938:SF9">
    <property type="entry name" value="FORMATE DEHYDROGENASE 1"/>
    <property type="match status" value="1"/>
</dbReference>
<keyword evidence="2" id="KW-0560">Oxidoreductase</keyword>
<evidence type="ECO:0000259" key="7">
    <source>
        <dbReference type="Pfam" id="PF11890"/>
    </source>
</evidence>
<dbReference type="GO" id="GO:0008615">
    <property type="term" value="P:pyridoxine biosynthetic process"/>
    <property type="evidence" value="ECO:0007669"/>
    <property type="project" value="UniProtKB-KW"/>
</dbReference>
<evidence type="ECO:0000259" key="6">
    <source>
        <dbReference type="Pfam" id="PF02826"/>
    </source>
</evidence>
<dbReference type="AlphaFoldDB" id="A0A0F9VFQ5"/>
<feature type="domain" description="D-isomer specific 2-hydroxyacid dehydrogenase catalytic" evidence="5">
    <location>
        <begin position="16"/>
        <end position="267"/>
    </location>
</feature>
<name>A0A0F9VFQ5_9ZZZZ</name>
<dbReference type="SUPFAM" id="SSF52283">
    <property type="entry name" value="Formate/glycerate dehydrogenase catalytic domain-like"/>
    <property type="match status" value="1"/>
</dbReference>
<reference evidence="8" key="1">
    <citation type="journal article" date="2015" name="Nature">
        <title>Complex archaea that bridge the gap between prokaryotes and eukaryotes.</title>
        <authorList>
            <person name="Spang A."/>
            <person name="Saw J.H."/>
            <person name="Jorgensen S.L."/>
            <person name="Zaremba-Niedzwiedzka K."/>
            <person name="Martijn J."/>
            <person name="Lind A.E."/>
            <person name="van Eijk R."/>
            <person name="Schleper C."/>
            <person name="Guy L."/>
            <person name="Ettema T.J."/>
        </authorList>
    </citation>
    <scope>NUCLEOTIDE SEQUENCE</scope>
</reference>
<protein>
    <recommendedName>
        <fullName evidence="9">Erythronate-4-phosphate dehydrogenase</fullName>
    </recommendedName>
</protein>
<feature type="domain" description="Erythronate-4-phosphate dehydrogenase dimerisation" evidence="7">
    <location>
        <begin position="290"/>
        <end position="366"/>
    </location>
</feature>
<dbReference type="InterPro" id="IPR020921">
    <property type="entry name" value="Erythronate-4-P_DHase"/>
</dbReference>
<dbReference type="Gene3D" id="3.30.1370.170">
    <property type="match status" value="1"/>
</dbReference>
<gene>
    <name evidence="8" type="ORF">LCGC14_0088500</name>
</gene>
<dbReference type="GO" id="GO:0005829">
    <property type="term" value="C:cytosol"/>
    <property type="evidence" value="ECO:0007669"/>
    <property type="project" value="TreeGrafter"/>
</dbReference>
<dbReference type="Pfam" id="PF00389">
    <property type="entry name" value="2-Hacid_dh"/>
    <property type="match status" value="1"/>
</dbReference>
<keyword evidence="3" id="KW-0520">NAD</keyword>
<dbReference type="InterPro" id="IPR029753">
    <property type="entry name" value="D-isomer_DH_CS"/>
</dbReference>